<evidence type="ECO:0000313" key="7">
    <source>
        <dbReference type="Proteomes" id="UP001271007"/>
    </source>
</evidence>
<dbReference type="InterPro" id="IPR000408">
    <property type="entry name" value="Reg_chr_condens"/>
</dbReference>
<feature type="region of interest" description="Disordered" evidence="4">
    <location>
        <begin position="1303"/>
        <end position="1463"/>
    </location>
</feature>
<feature type="domain" description="BTB" evidence="5">
    <location>
        <begin position="913"/>
        <end position="981"/>
    </location>
</feature>
<dbReference type="EMBL" id="JAWDJX010000031">
    <property type="protein sequence ID" value="KAK3050592.1"/>
    <property type="molecule type" value="Genomic_DNA"/>
</dbReference>
<keyword evidence="2" id="KW-0040">ANK repeat</keyword>
<dbReference type="Gene3D" id="1.25.40.20">
    <property type="entry name" value="Ankyrin repeat-containing domain"/>
    <property type="match status" value="1"/>
</dbReference>
<dbReference type="Gene3D" id="2.130.10.30">
    <property type="entry name" value="Regulator of chromosome condensation 1/beta-lactamase-inhibitor protein II"/>
    <property type="match status" value="1"/>
</dbReference>
<dbReference type="PROSITE" id="PS50097">
    <property type="entry name" value="BTB"/>
    <property type="match status" value="1"/>
</dbReference>
<feature type="compositionally biased region" description="Polar residues" evidence="4">
    <location>
        <begin position="40"/>
        <end position="50"/>
    </location>
</feature>
<name>A0AAJ0GAD5_9PEZI</name>
<feature type="compositionally biased region" description="Polar residues" evidence="4">
    <location>
        <begin position="1388"/>
        <end position="1405"/>
    </location>
</feature>
<evidence type="ECO:0000256" key="4">
    <source>
        <dbReference type="SAM" id="MobiDB-lite"/>
    </source>
</evidence>
<feature type="repeat" description="RCC1" evidence="3">
    <location>
        <begin position="384"/>
        <end position="444"/>
    </location>
</feature>
<feature type="compositionally biased region" description="Low complexity" evidence="4">
    <location>
        <begin position="1368"/>
        <end position="1387"/>
    </location>
</feature>
<dbReference type="PANTHER" id="PTHR22872">
    <property type="entry name" value="BTK-BINDING PROTEIN-RELATED"/>
    <property type="match status" value="1"/>
</dbReference>
<feature type="repeat" description="RCC1" evidence="3">
    <location>
        <begin position="330"/>
        <end position="383"/>
    </location>
</feature>
<feature type="region of interest" description="Disordered" evidence="4">
    <location>
        <begin position="1500"/>
        <end position="1566"/>
    </location>
</feature>
<reference evidence="6" key="1">
    <citation type="submission" date="2023-04" db="EMBL/GenBank/DDBJ databases">
        <title>Black Yeasts Isolated from many extreme environments.</title>
        <authorList>
            <person name="Coleine C."/>
            <person name="Stajich J.E."/>
            <person name="Selbmann L."/>
        </authorList>
    </citation>
    <scope>NUCLEOTIDE SEQUENCE</scope>
    <source>
        <strain evidence="6">CCFEE 5312</strain>
    </source>
</reference>
<comment type="caution">
    <text evidence="6">The sequence shown here is derived from an EMBL/GenBank/DDBJ whole genome shotgun (WGS) entry which is preliminary data.</text>
</comment>
<dbReference type="CDD" id="cd18186">
    <property type="entry name" value="BTB_POZ_ZBTB_KLHL-like"/>
    <property type="match status" value="2"/>
</dbReference>
<evidence type="ECO:0000313" key="6">
    <source>
        <dbReference type="EMBL" id="KAK3050592.1"/>
    </source>
</evidence>
<dbReference type="InterPro" id="IPR036770">
    <property type="entry name" value="Ankyrin_rpt-contain_sf"/>
</dbReference>
<dbReference type="SUPFAM" id="SSF48403">
    <property type="entry name" value="Ankyrin repeat"/>
    <property type="match status" value="1"/>
</dbReference>
<evidence type="ECO:0000256" key="1">
    <source>
        <dbReference type="ARBA" id="ARBA00022737"/>
    </source>
</evidence>
<dbReference type="PANTHER" id="PTHR22872:SF2">
    <property type="entry name" value="INHIBITOR OF BRUTON TYROSINE KINASE"/>
    <property type="match status" value="1"/>
</dbReference>
<gene>
    <name evidence="6" type="ORF">LTR09_008232</name>
</gene>
<dbReference type="Gene3D" id="3.30.710.10">
    <property type="entry name" value="Potassium Channel Kv1.1, Chain A"/>
    <property type="match status" value="2"/>
</dbReference>
<dbReference type="InterPro" id="IPR051625">
    <property type="entry name" value="Signaling_Regulatory_Domain"/>
</dbReference>
<feature type="region of interest" description="Disordered" evidence="4">
    <location>
        <begin position="1144"/>
        <end position="1170"/>
    </location>
</feature>
<dbReference type="InterPro" id="IPR000210">
    <property type="entry name" value="BTB/POZ_dom"/>
</dbReference>
<accession>A0AAJ0GAD5</accession>
<feature type="compositionally biased region" description="Basic and acidic residues" evidence="4">
    <location>
        <begin position="1534"/>
        <end position="1552"/>
    </location>
</feature>
<evidence type="ECO:0000256" key="3">
    <source>
        <dbReference type="PROSITE-ProRule" id="PRU00235"/>
    </source>
</evidence>
<sequence length="1566" mass="171406">MSSYLWKAYYENDVLAFQQYLAAATNSRPYTARGGPVTGSPAQIGTSPNVSAKARRPGHHGTPLSSHGHGLSKSDVNARDNTGQTLLHHIASWTASEAIGFASALIEHPSVDLYLQDYENGWTALHRAFYFGNVTIARIILERDASNGFGRTSGQTHQTVGLIKVKDKEGLGPLDLYAATIKDRTLRPDAAGRARSGSEDSDEDRPGPEADNEGGKARIPFINISSDQLFNFGSNKNASLGFGDGGDRQFPERINLRRPAHLTRRFFSEHLDEDERKWTRHDQTYRASHIDVAGMWVEDIPWLPKSRPLTIQDVHMSKLHSAVLTTDPESNLYMCGHGQGGRLGSGDEQTRFNFVCVESGALSGKRVATVALGLNHTLALSEEGEIFSCGNNGFGQLGYSLPKTGSGDEDPISTIPRQIFGPLKRELVVGVAASRIHSVAHTGSSLFTFGKNEGQLGIVDSDARSLEMQITPRKVAASLFASTITAVTAMEKATVCLLESHEVWVFANYGYAKVSFPLEGFTNYFLKQSFLVTTYDQEVNRITKVTCGGDTLCALSSRGEVYTLSISQRQDNQTSSSTTNPAKIRSAITQPQCIWSPKKNSMAARDVGVEVDGSIILSTEEGSVWKRTTRTTLKDATASATGEYKPKDYKFSRIPGLTRVLAVRTSAHGAYAALRKDCDVTKTQIVVESQSLWKDVFQLLSLRKPTAAKHEVDDEMDEDTRHRFWQGHRKPDPVQVLKRAVLESSDIEANLEDLADNCAADPSSSFDALIGTTSSNVKIPVHRFILTGRSRVLRRGFRDLCETSTFTTDVFKCEIGANGQTVVQLKGADILTVVNLVIYIYSDQLVDFWHFTRNASKPVADRYRAIRGELMKVATKLELDKLEVAARQMVQPRACLNMDFEVAYADPAFFFDGDVVIQLEDEDVRVHSALVRARCPFFEGLFMGHAGGKWLAGRAKEDITVDLKHIDAKTFGMVLRHIYADTGEELFDDIVSVSLDDFLDHIMDVLSVANELMLDRLSQICQEVIGRFINVRNVCGLLNAISPTSVHEFKDAALEYLCLSLESLLQGHHLNELDEDLLEELDNVVRENQLACMPFAKSGRAELLLHERHPELAATIERDRRARIDAVALRARYVGLDTFSPGSVGDEVISPPTQSKARRKSGNLLNPASPRLKAMASSKDMMFPMDDESDAALRSPEQSPSIRPLSKARASDAFSSSPREDLWFDSRGRVLPSPTIGPQTGSATPRSPQIAGRSPPSGAQSWRLTPLTAPKTDMRDIMAQASTSNRTSSLSLGLASSMADIGDAPTPFSLPAPKMSQKDRKRLQHSQQSEGPVPQVEVKSTPPAASKSPIAWQAVGASKPATLKEIMSGSSSRSSSKAPTARAASTPQLTMRQTVANAKPSSSIQKPVIGPSGQANVQQRSISESKQPVIASPEPVRSPQVTQHSNSKPIPQSIRHRPPPEPILGLSMSEIVAQQQYEKAAVKEAVAPRNLQDIQAEQEFEEWWSQESARVQAAEQKEAEKKARGPKKVRPRGMKGEKSTEKSAKGKEKGGESKAPSKVGESSTAG</sequence>
<dbReference type="SUPFAM" id="SSF50985">
    <property type="entry name" value="RCC1/BLIP-II"/>
    <property type="match status" value="1"/>
</dbReference>
<dbReference type="Pfam" id="PF12796">
    <property type="entry name" value="Ank_2"/>
    <property type="match status" value="1"/>
</dbReference>
<dbReference type="InterPro" id="IPR002110">
    <property type="entry name" value="Ankyrin_rpt"/>
</dbReference>
<dbReference type="Pfam" id="PF00651">
    <property type="entry name" value="BTB"/>
    <property type="match status" value="1"/>
</dbReference>
<dbReference type="Pfam" id="PF13540">
    <property type="entry name" value="RCC1_2"/>
    <property type="match status" value="1"/>
</dbReference>
<feature type="region of interest" description="Disordered" evidence="4">
    <location>
        <begin position="1189"/>
        <end position="1273"/>
    </location>
</feature>
<feature type="compositionally biased region" description="Basic residues" evidence="4">
    <location>
        <begin position="1524"/>
        <end position="1533"/>
    </location>
</feature>
<organism evidence="6 7">
    <name type="scientific">Extremus antarcticus</name>
    <dbReference type="NCBI Taxonomy" id="702011"/>
    <lineage>
        <taxon>Eukaryota</taxon>
        <taxon>Fungi</taxon>
        <taxon>Dikarya</taxon>
        <taxon>Ascomycota</taxon>
        <taxon>Pezizomycotina</taxon>
        <taxon>Dothideomycetes</taxon>
        <taxon>Dothideomycetidae</taxon>
        <taxon>Mycosphaerellales</taxon>
        <taxon>Extremaceae</taxon>
        <taxon>Extremus</taxon>
    </lineage>
</organism>
<keyword evidence="1" id="KW-0677">Repeat</keyword>
<feature type="region of interest" description="Disordered" evidence="4">
    <location>
        <begin position="188"/>
        <end position="216"/>
    </location>
</feature>
<dbReference type="PROSITE" id="PS50088">
    <property type="entry name" value="ANK_REPEAT"/>
    <property type="match status" value="1"/>
</dbReference>
<evidence type="ECO:0000259" key="5">
    <source>
        <dbReference type="PROSITE" id="PS50097"/>
    </source>
</evidence>
<proteinExistence type="predicted"/>
<feature type="compositionally biased region" description="Polar residues" evidence="4">
    <location>
        <begin position="1413"/>
        <end position="1426"/>
    </location>
</feature>
<dbReference type="SUPFAM" id="SSF54695">
    <property type="entry name" value="POZ domain"/>
    <property type="match status" value="1"/>
</dbReference>
<keyword evidence="7" id="KW-1185">Reference proteome</keyword>
<dbReference type="PROSITE" id="PS50012">
    <property type="entry name" value="RCC1_3"/>
    <property type="match status" value="2"/>
</dbReference>
<feature type="compositionally biased region" description="Low complexity" evidence="4">
    <location>
        <begin position="1505"/>
        <end position="1514"/>
    </location>
</feature>
<dbReference type="Proteomes" id="UP001271007">
    <property type="component" value="Unassembled WGS sequence"/>
</dbReference>
<feature type="compositionally biased region" description="Polar residues" evidence="4">
    <location>
        <begin position="1439"/>
        <end position="1450"/>
    </location>
</feature>
<dbReference type="SMART" id="SM00225">
    <property type="entry name" value="BTB"/>
    <property type="match status" value="1"/>
</dbReference>
<feature type="compositionally biased region" description="Basic and acidic residues" evidence="4">
    <location>
        <begin position="1218"/>
        <end position="1228"/>
    </location>
</feature>
<feature type="repeat" description="ANK" evidence="2">
    <location>
        <begin position="120"/>
        <end position="146"/>
    </location>
</feature>
<feature type="compositionally biased region" description="Polar residues" evidence="4">
    <location>
        <begin position="1236"/>
        <end position="1247"/>
    </location>
</feature>
<feature type="region of interest" description="Disordered" evidence="4">
    <location>
        <begin position="32"/>
        <end position="78"/>
    </location>
</feature>
<dbReference type="InterPro" id="IPR009091">
    <property type="entry name" value="RCC1/BLIP-II"/>
</dbReference>
<dbReference type="InterPro" id="IPR011333">
    <property type="entry name" value="SKP1/BTB/POZ_sf"/>
</dbReference>
<protein>
    <recommendedName>
        <fullName evidence="5">BTB domain-containing protein</fullName>
    </recommendedName>
</protein>
<evidence type="ECO:0000256" key="2">
    <source>
        <dbReference type="PROSITE-ProRule" id="PRU00023"/>
    </source>
</evidence>
<dbReference type="PROSITE" id="PS50297">
    <property type="entry name" value="ANK_REP_REGION"/>
    <property type="match status" value="1"/>
</dbReference>